<organism evidence="1 2">
    <name type="scientific">Gracilibacillus boraciitolerans JCM 21714</name>
    <dbReference type="NCBI Taxonomy" id="1298598"/>
    <lineage>
        <taxon>Bacteria</taxon>
        <taxon>Bacillati</taxon>
        <taxon>Bacillota</taxon>
        <taxon>Bacilli</taxon>
        <taxon>Bacillales</taxon>
        <taxon>Bacillaceae</taxon>
        <taxon>Gracilibacillus</taxon>
    </lineage>
</organism>
<comment type="caution">
    <text evidence="1">The sequence shown here is derived from an EMBL/GenBank/DDBJ whole genome shotgun (WGS) entry which is preliminary data.</text>
</comment>
<name>W4VFT1_9BACI</name>
<gene>
    <name evidence="1" type="ORF">JCM21714_1031</name>
</gene>
<accession>W4VFT1</accession>
<sequence>MKDGKIKRVHAVKSSATAVLNDRVDRIIASAPPPKAVPRIAVPDASKSEFISETDHSLRSNI</sequence>
<dbReference type="Proteomes" id="UP000019102">
    <property type="component" value="Unassembled WGS sequence"/>
</dbReference>
<evidence type="ECO:0000313" key="2">
    <source>
        <dbReference type="Proteomes" id="UP000019102"/>
    </source>
</evidence>
<proteinExistence type="predicted"/>
<evidence type="ECO:0000313" key="1">
    <source>
        <dbReference type="EMBL" id="GAE92052.1"/>
    </source>
</evidence>
<reference evidence="1 2" key="1">
    <citation type="journal article" date="2014" name="Genome Announc.">
        <title>Draft Genome Sequence of the Boron-Tolerant and Moderately Halotolerant Bacterium Gracilibacillus boraciitolerans JCM 21714T.</title>
        <authorList>
            <person name="Ahmed I."/>
            <person name="Oshima K."/>
            <person name="Suda W."/>
            <person name="Kitamura K."/>
            <person name="Iida T."/>
            <person name="Ohmori Y."/>
            <person name="Fujiwara T."/>
            <person name="Hattori M."/>
            <person name="Ohkuma M."/>
        </authorList>
    </citation>
    <scope>NUCLEOTIDE SEQUENCE [LARGE SCALE GENOMIC DNA]</scope>
    <source>
        <strain evidence="1 2">JCM 21714</strain>
    </source>
</reference>
<dbReference type="EMBL" id="BAVS01000003">
    <property type="protein sequence ID" value="GAE92052.1"/>
    <property type="molecule type" value="Genomic_DNA"/>
</dbReference>
<protein>
    <submittedName>
        <fullName evidence="1">Uncharacterized protein</fullName>
    </submittedName>
</protein>
<dbReference type="AlphaFoldDB" id="W4VFT1"/>
<keyword evidence="2" id="KW-1185">Reference proteome</keyword>